<feature type="domain" description="Periplasmic binding protein" evidence="5">
    <location>
        <begin position="67"/>
        <end position="325"/>
    </location>
</feature>
<comment type="caution">
    <text evidence="6">The sequence shown here is derived from an EMBL/GenBank/DDBJ whole genome shotgun (WGS) entry which is preliminary data.</text>
</comment>
<dbReference type="InterPro" id="IPR025997">
    <property type="entry name" value="SBP_2_dom"/>
</dbReference>
<evidence type="ECO:0000256" key="3">
    <source>
        <dbReference type="ARBA" id="ARBA00022729"/>
    </source>
</evidence>
<sequence>MHLRKPGLSLVLLSKLIIVICFLVFPTGCDLVKETTANSRNGGEGKQVPGLKTGTNIQKRPILLGFSQLGSESDWRKANTLSIKESAEESEISLLFENAEQSQERQFEAVRSFIKQKVDVISIAPVVEKGWEPILKEVKQAGIPVIIIDRLVEVSDPSLYVTFIGSDFYEEGRKAGKYVLDKLANTPGPIGIVELKGTEGSTPSIARGKGFHEVITKRTDFAVLESANADFTFTQGKEVMRSFLQARGTSIRVLFSHNDDMALGAIEAIEEYGLRPGKDIVIVSVDGTRKALEKLMEGKINSVVECNPLLGPNLIQAVNEMIDGRTLPKRIVTPESIFTEVTAAREIGTRRY</sequence>
<dbReference type="AlphaFoldDB" id="A0A926KQA5"/>
<dbReference type="PANTHER" id="PTHR46847:SF3">
    <property type="entry name" value="GALACTOFURANOSE-BINDING PROTEIN YTFQ"/>
    <property type="match status" value="1"/>
</dbReference>
<dbReference type="Proteomes" id="UP000650466">
    <property type="component" value="Unassembled WGS sequence"/>
</dbReference>
<keyword evidence="3" id="KW-0732">Signal</keyword>
<comment type="subcellular location">
    <subcellularLocation>
        <location evidence="1">Cell envelope</location>
    </subcellularLocation>
</comment>
<dbReference type="CDD" id="cd06309">
    <property type="entry name" value="PBP1_galactofuranose_YtfQ-like"/>
    <property type="match status" value="1"/>
</dbReference>
<feature type="transmembrane region" description="Helical" evidence="4">
    <location>
        <begin position="7"/>
        <end position="25"/>
    </location>
</feature>
<dbReference type="SUPFAM" id="SSF53822">
    <property type="entry name" value="Periplasmic binding protein-like I"/>
    <property type="match status" value="1"/>
</dbReference>
<dbReference type="PANTHER" id="PTHR46847">
    <property type="entry name" value="D-ALLOSE-BINDING PERIPLASMIC PROTEIN-RELATED"/>
    <property type="match status" value="1"/>
</dbReference>
<keyword evidence="4" id="KW-0472">Membrane</keyword>
<reference evidence="6" key="1">
    <citation type="submission" date="2020-09" db="EMBL/GenBank/DDBJ databases">
        <title>Draft Genome Sequence of Paenibacillus sp. WST5.</title>
        <authorList>
            <person name="Bao Z."/>
        </authorList>
    </citation>
    <scope>NUCLEOTIDE SEQUENCE</scope>
    <source>
        <strain evidence="6">WST5</strain>
    </source>
</reference>
<proteinExistence type="inferred from homology"/>
<dbReference type="InterPro" id="IPR028082">
    <property type="entry name" value="Peripla_BP_I"/>
</dbReference>
<name>A0A926KQA5_9BACL</name>
<evidence type="ECO:0000256" key="1">
    <source>
        <dbReference type="ARBA" id="ARBA00004196"/>
    </source>
</evidence>
<dbReference type="Pfam" id="PF13407">
    <property type="entry name" value="Peripla_BP_4"/>
    <property type="match status" value="1"/>
</dbReference>
<organism evidence="6 7">
    <name type="scientific">Paenibacillus sedimenti</name>
    <dbReference type="NCBI Taxonomy" id="2770274"/>
    <lineage>
        <taxon>Bacteria</taxon>
        <taxon>Bacillati</taxon>
        <taxon>Bacillota</taxon>
        <taxon>Bacilli</taxon>
        <taxon>Bacillales</taxon>
        <taxon>Paenibacillaceae</taxon>
        <taxon>Paenibacillus</taxon>
    </lineage>
</organism>
<keyword evidence="4" id="KW-1133">Transmembrane helix</keyword>
<dbReference type="GO" id="GO:0030313">
    <property type="term" value="C:cell envelope"/>
    <property type="evidence" value="ECO:0007669"/>
    <property type="project" value="UniProtKB-SubCell"/>
</dbReference>
<evidence type="ECO:0000259" key="5">
    <source>
        <dbReference type="Pfam" id="PF13407"/>
    </source>
</evidence>
<evidence type="ECO:0000313" key="6">
    <source>
        <dbReference type="EMBL" id="MBD0381517.1"/>
    </source>
</evidence>
<evidence type="ECO:0000313" key="7">
    <source>
        <dbReference type="Proteomes" id="UP000650466"/>
    </source>
</evidence>
<keyword evidence="7" id="KW-1185">Reference proteome</keyword>
<dbReference type="GO" id="GO:0030246">
    <property type="term" value="F:carbohydrate binding"/>
    <property type="evidence" value="ECO:0007669"/>
    <property type="project" value="UniProtKB-ARBA"/>
</dbReference>
<comment type="similarity">
    <text evidence="2">Belongs to the bacterial solute-binding protein 2 family.</text>
</comment>
<dbReference type="EMBL" id="JACVVD010000004">
    <property type="protein sequence ID" value="MBD0381517.1"/>
    <property type="molecule type" value="Genomic_DNA"/>
</dbReference>
<evidence type="ECO:0000256" key="4">
    <source>
        <dbReference type="SAM" id="Phobius"/>
    </source>
</evidence>
<gene>
    <name evidence="6" type="ORF">ICC18_15420</name>
</gene>
<accession>A0A926KQA5</accession>
<protein>
    <submittedName>
        <fullName evidence="6">ABC transporter substrate-binding protein</fullName>
    </submittedName>
</protein>
<evidence type="ECO:0000256" key="2">
    <source>
        <dbReference type="ARBA" id="ARBA00007639"/>
    </source>
</evidence>
<dbReference type="Gene3D" id="3.40.50.2300">
    <property type="match status" value="2"/>
</dbReference>
<keyword evidence="4" id="KW-0812">Transmembrane</keyword>